<reference evidence="1" key="1">
    <citation type="submission" date="2021-11" db="EMBL/GenBank/DDBJ databases">
        <title>Description of novel Flavobacterium species.</title>
        <authorList>
            <person name="Saticioglu I.B."/>
            <person name="Ay H."/>
            <person name="Altun S."/>
            <person name="Duman M."/>
        </authorList>
    </citation>
    <scope>NUCLEOTIDE SEQUENCE</scope>
    <source>
        <strain evidence="1">F-30</strain>
    </source>
</reference>
<organism evidence="1 2">
    <name type="scientific">Flavobacterium piscisymbiosum</name>
    <dbReference type="NCBI Taxonomy" id="2893753"/>
    <lineage>
        <taxon>Bacteria</taxon>
        <taxon>Pseudomonadati</taxon>
        <taxon>Bacteroidota</taxon>
        <taxon>Flavobacteriia</taxon>
        <taxon>Flavobacteriales</taxon>
        <taxon>Flavobacteriaceae</taxon>
        <taxon>Flavobacterium</taxon>
    </lineage>
</organism>
<dbReference type="RefSeq" id="WP_230038280.1">
    <property type="nucleotide sequence ID" value="NZ_JAJJMM010000001.1"/>
</dbReference>
<proteinExistence type="predicted"/>
<name>A0ABS8MHF4_9FLAO</name>
<dbReference type="Proteomes" id="UP001430679">
    <property type="component" value="Unassembled WGS sequence"/>
</dbReference>
<comment type="caution">
    <text evidence="1">The sequence shown here is derived from an EMBL/GenBank/DDBJ whole genome shotgun (WGS) entry which is preliminary data.</text>
</comment>
<keyword evidence="2" id="KW-1185">Reference proteome</keyword>
<evidence type="ECO:0000313" key="1">
    <source>
        <dbReference type="EMBL" id="MCC9064911.1"/>
    </source>
</evidence>
<sequence>MECEEKYKGKITPQAAQKMLKDEGMNVSVDEAGEILKFLTDMATVVVRNF</sequence>
<accession>A0ABS8MHF4</accession>
<dbReference type="EMBL" id="JAJJMM010000001">
    <property type="protein sequence ID" value="MCC9064911.1"/>
    <property type="molecule type" value="Genomic_DNA"/>
</dbReference>
<gene>
    <name evidence="1" type="ORF">LNP81_18030</name>
</gene>
<evidence type="ECO:0000313" key="2">
    <source>
        <dbReference type="Proteomes" id="UP001430679"/>
    </source>
</evidence>
<protein>
    <submittedName>
        <fullName evidence="1">Uncharacterized protein</fullName>
    </submittedName>
</protein>